<dbReference type="SUPFAM" id="SSF54427">
    <property type="entry name" value="NTF2-like"/>
    <property type="match status" value="1"/>
</dbReference>
<dbReference type="STRING" id="1747903.ASR47_103510"/>
<evidence type="ECO:0000313" key="3">
    <source>
        <dbReference type="Proteomes" id="UP000092713"/>
    </source>
</evidence>
<dbReference type="PATRIC" id="fig|1747903.4.peg.5251"/>
<proteinExistence type="predicted"/>
<dbReference type="Gene3D" id="3.10.450.50">
    <property type="match status" value="1"/>
</dbReference>
<organism evidence="2 3">
    <name type="scientific">Janthinobacterium psychrotolerans</name>
    <dbReference type="NCBI Taxonomy" id="1747903"/>
    <lineage>
        <taxon>Bacteria</taxon>
        <taxon>Pseudomonadati</taxon>
        <taxon>Pseudomonadota</taxon>
        <taxon>Betaproteobacteria</taxon>
        <taxon>Burkholderiales</taxon>
        <taxon>Oxalobacteraceae</taxon>
        <taxon>Janthinobacterium</taxon>
    </lineage>
</organism>
<dbReference type="InterPro" id="IPR032710">
    <property type="entry name" value="NTF2-like_dom_sf"/>
</dbReference>
<dbReference type="OrthoDB" id="8684708at2"/>
<accession>A0A1A7C775</accession>
<name>A0A1A7C775_9BURK</name>
<dbReference type="InterPro" id="IPR037401">
    <property type="entry name" value="SnoaL-like"/>
</dbReference>
<dbReference type="Proteomes" id="UP000092713">
    <property type="component" value="Unassembled WGS sequence"/>
</dbReference>
<dbReference type="EMBL" id="LOCQ01000028">
    <property type="protein sequence ID" value="OBV41567.1"/>
    <property type="molecule type" value="Genomic_DNA"/>
</dbReference>
<reference evidence="2 3" key="1">
    <citation type="submission" date="2016-04" db="EMBL/GenBank/DDBJ databases">
        <title>Draft genome sequence of Janthinobacterium psychrotolerans sp. nov., isolated from freshwater sediments in Denmark.</title>
        <authorList>
            <person name="Gong X."/>
            <person name="Skrivergaard S."/>
            <person name="Korsgaard B.S."/>
            <person name="Schreiber L."/>
            <person name="Marshall I.P."/>
            <person name="Finster K."/>
            <person name="Schramm A."/>
        </authorList>
    </citation>
    <scope>NUCLEOTIDE SEQUENCE [LARGE SCALE GENOMIC DNA]</scope>
    <source>
        <strain evidence="2 3">S3-2</strain>
    </source>
</reference>
<dbReference type="RefSeq" id="WP_065305881.1">
    <property type="nucleotide sequence ID" value="NZ_LOCQ01000028.1"/>
</dbReference>
<feature type="domain" description="SnoaL-like" evidence="1">
    <location>
        <begin position="12"/>
        <end position="91"/>
    </location>
</feature>
<protein>
    <recommendedName>
        <fullName evidence="1">SnoaL-like domain-containing protein</fullName>
    </recommendedName>
</protein>
<gene>
    <name evidence="2" type="ORF">ASR47_103510</name>
</gene>
<comment type="caution">
    <text evidence="2">The sequence shown here is derived from an EMBL/GenBank/DDBJ whole genome shotgun (WGS) entry which is preliminary data.</text>
</comment>
<evidence type="ECO:0000313" key="2">
    <source>
        <dbReference type="EMBL" id="OBV41567.1"/>
    </source>
</evidence>
<dbReference type="Pfam" id="PF12680">
    <property type="entry name" value="SnoaL_2"/>
    <property type="match status" value="1"/>
</dbReference>
<evidence type="ECO:0000259" key="1">
    <source>
        <dbReference type="Pfam" id="PF12680"/>
    </source>
</evidence>
<dbReference type="AlphaFoldDB" id="A0A1A7C775"/>
<keyword evidence="3" id="KW-1185">Reference proteome</keyword>
<sequence length="109" mass="11551">MAINLPAAVAVYFQAENAHDAAAVARCFSIDGEVRDEHHVHRGHAAISAWKRASSEKYAATVALLACSETAQACVVKGEVSGNFPGSPVLLDFAFQLDADKISLLEITP</sequence>